<evidence type="ECO:0000313" key="7">
    <source>
        <dbReference type="EMBL" id="CAE0266786.1"/>
    </source>
</evidence>
<evidence type="ECO:0000256" key="5">
    <source>
        <dbReference type="RuleBase" id="RU004187"/>
    </source>
</evidence>
<dbReference type="Pfam" id="PF00118">
    <property type="entry name" value="Cpn60_TCP1"/>
    <property type="match status" value="1"/>
</dbReference>
<dbReference type="InterPro" id="IPR027410">
    <property type="entry name" value="TCP-1-like_intermed_sf"/>
</dbReference>
<gene>
    <name evidence="7" type="ORF">PBIL07802_LOCUS29128</name>
</gene>
<dbReference type="EMBL" id="HBIB01044572">
    <property type="protein sequence ID" value="CAE0266786.1"/>
    <property type="molecule type" value="Transcribed_RNA"/>
</dbReference>
<dbReference type="Gene3D" id="3.30.260.10">
    <property type="entry name" value="TCP-1-like chaperonin intermediate domain"/>
    <property type="match status" value="1"/>
</dbReference>
<dbReference type="AlphaFoldDB" id="A0A7S3GHV8"/>
<dbReference type="PRINTS" id="PR00304">
    <property type="entry name" value="TCOMPLEXTCP1"/>
</dbReference>
<dbReference type="InterPro" id="IPR027413">
    <property type="entry name" value="GROEL-like_equatorial_sf"/>
</dbReference>
<proteinExistence type="inferred from homology"/>
<organism evidence="7">
    <name type="scientific">Palpitomonas bilix</name>
    <dbReference type="NCBI Taxonomy" id="652834"/>
    <lineage>
        <taxon>Eukaryota</taxon>
        <taxon>Eukaryota incertae sedis</taxon>
    </lineage>
</organism>
<accession>A0A7S3GHV8</accession>
<dbReference type="PANTHER" id="PTHR14667">
    <property type="entry name" value="BARDET-BIEDL SYNDROME 10 PROTEIN"/>
    <property type="match status" value="1"/>
</dbReference>
<dbReference type="GO" id="GO:0005524">
    <property type="term" value="F:ATP binding"/>
    <property type="evidence" value="ECO:0007669"/>
    <property type="project" value="UniProtKB-KW"/>
</dbReference>
<dbReference type="SUPFAM" id="SSF48592">
    <property type="entry name" value="GroEL equatorial domain-like"/>
    <property type="match status" value="1"/>
</dbReference>
<protein>
    <submittedName>
        <fullName evidence="7">Uncharacterized protein</fullName>
    </submittedName>
</protein>
<evidence type="ECO:0000256" key="3">
    <source>
        <dbReference type="ARBA" id="ARBA00022840"/>
    </source>
</evidence>
<keyword evidence="3 5" id="KW-0067">ATP-binding</keyword>
<dbReference type="Gene3D" id="1.10.560.10">
    <property type="entry name" value="GroEL-like equatorial domain"/>
    <property type="match status" value="1"/>
</dbReference>
<dbReference type="InterPro" id="IPR042619">
    <property type="entry name" value="BBS10"/>
</dbReference>
<evidence type="ECO:0000256" key="1">
    <source>
        <dbReference type="ARBA" id="ARBA00008020"/>
    </source>
</evidence>
<dbReference type="InterPro" id="IPR002194">
    <property type="entry name" value="Chaperonin_TCP-1_CS"/>
</dbReference>
<dbReference type="SUPFAM" id="SSF52029">
    <property type="entry name" value="GroEL apical domain-like"/>
    <property type="match status" value="1"/>
</dbReference>
<dbReference type="Gene3D" id="3.50.7.10">
    <property type="entry name" value="GroEL"/>
    <property type="match status" value="1"/>
</dbReference>
<dbReference type="InterPro" id="IPR002423">
    <property type="entry name" value="Cpn60/GroEL/TCP-1"/>
</dbReference>
<dbReference type="GO" id="GO:0051082">
    <property type="term" value="F:unfolded protein binding"/>
    <property type="evidence" value="ECO:0007669"/>
    <property type="project" value="InterPro"/>
</dbReference>
<dbReference type="PANTHER" id="PTHR14667:SF2">
    <property type="entry name" value="BARDET-BIEDL SYNDROME 10 PROTEIN"/>
    <property type="match status" value="1"/>
</dbReference>
<dbReference type="InterPro" id="IPR017998">
    <property type="entry name" value="Chaperone_TCP-1"/>
</dbReference>
<evidence type="ECO:0000256" key="2">
    <source>
        <dbReference type="ARBA" id="ARBA00022741"/>
    </source>
</evidence>
<dbReference type="GO" id="GO:0140662">
    <property type="term" value="F:ATP-dependent protein folding chaperone"/>
    <property type="evidence" value="ECO:0007669"/>
    <property type="project" value="InterPro"/>
</dbReference>
<evidence type="ECO:0000256" key="6">
    <source>
        <dbReference type="SAM" id="MobiDB-lite"/>
    </source>
</evidence>
<keyword evidence="4 5" id="KW-0143">Chaperone</keyword>
<comment type="similarity">
    <text evidence="1 5">Belongs to the TCP-1 chaperonin family.</text>
</comment>
<feature type="region of interest" description="Disordered" evidence="6">
    <location>
        <begin position="1"/>
        <end position="26"/>
    </location>
</feature>
<name>A0A7S3GHV8_9EUKA</name>
<dbReference type="GO" id="GO:0016887">
    <property type="term" value="F:ATP hydrolysis activity"/>
    <property type="evidence" value="ECO:0007669"/>
    <property type="project" value="InterPro"/>
</dbReference>
<sequence>MDGFSQTALTSRSATSEEESKEKRRADKRLHQLLPKVCTDPASVQRVVVAGLLPISAILKSSLGPEGTQKVVETSSKTVLVTEDGEVLLTNLSIANPLLKLVRDSAVQVGNRCGDGCKRTFILCTAILTKMEFVLSRSSSLQGMLDTIHTYDEFVQSIFPRMLQRAEVVSTPHCMPLQRRPLRDRARAVLNTLLANKLSPSLLKRFSELIVETFLPLPDTLMEATEACVHHIRTLIKVSPIVKVLGSPAESSKVVEGVMLFDPFFTSRCPNQIENVRCVYMDEDPTLSLAQAPILLSASTAEDYRRIVQWEEKRAIQLGQKLREKGVTCVLLSEGGALDFVNSLAQFGITCIKCDEDDREVLFPKDIFSPCRLYRRETEDVLLTCDVVEFRFFRKVGIGGRAYAHFGPLSKVFCHGVDARQKMDKIKSKPKHRTILLGSPTDGTFTNFRQILRKASLAVLQLCLSSLQHKGTSLDVQLGGGALSFNLAHFITDHLSSPSSIEAGMISACMKRVLEAVKEALLETSLSALKCKATQQRKYSLAARYNVSNSLLIGQDRVSAALRPIRASEASVLPFHPRSTESDIIHSAVWTAKQMLDIDRVCVGQRQNNVNT</sequence>
<feature type="compositionally biased region" description="Polar residues" evidence="6">
    <location>
        <begin position="1"/>
        <end position="14"/>
    </location>
</feature>
<reference evidence="7" key="1">
    <citation type="submission" date="2021-01" db="EMBL/GenBank/DDBJ databases">
        <authorList>
            <person name="Corre E."/>
            <person name="Pelletier E."/>
            <person name="Niang G."/>
            <person name="Scheremetjew M."/>
            <person name="Finn R."/>
            <person name="Kale V."/>
            <person name="Holt S."/>
            <person name="Cochrane G."/>
            <person name="Meng A."/>
            <person name="Brown T."/>
            <person name="Cohen L."/>
        </authorList>
    </citation>
    <scope>NUCLEOTIDE SEQUENCE</scope>
    <source>
        <strain evidence="7">NIES-2562</strain>
    </source>
</reference>
<dbReference type="PROSITE" id="PS00750">
    <property type="entry name" value="TCP1_1"/>
    <property type="match status" value="1"/>
</dbReference>
<evidence type="ECO:0000256" key="4">
    <source>
        <dbReference type="ARBA" id="ARBA00023186"/>
    </source>
</evidence>
<dbReference type="GO" id="GO:0051131">
    <property type="term" value="P:chaperone-mediated protein complex assembly"/>
    <property type="evidence" value="ECO:0007669"/>
    <property type="project" value="InterPro"/>
</dbReference>
<keyword evidence="2 5" id="KW-0547">Nucleotide-binding</keyword>
<dbReference type="InterPro" id="IPR027409">
    <property type="entry name" value="GroEL-like_apical_dom_sf"/>
</dbReference>